<dbReference type="EMBL" id="CM003613">
    <property type="protein sequence ID" value="KYP57085.1"/>
    <property type="molecule type" value="Genomic_DNA"/>
</dbReference>
<reference evidence="2 3" key="1">
    <citation type="journal article" date="2012" name="Nat. Biotechnol.">
        <title>Draft genome sequence of pigeonpea (Cajanus cajan), an orphan legume crop of resource-poor farmers.</title>
        <authorList>
            <person name="Varshney R.K."/>
            <person name="Chen W."/>
            <person name="Li Y."/>
            <person name="Bharti A.K."/>
            <person name="Saxena R.K."/>
            <person name="Schlueter J.A."/>
            <person name="Donoghue M.T."/>
            <person name="Azam S."/>
            <person name="Fan G."/>
            <person name="Whaley A.M."/>
            <person name="Farmer A.D."/>
            <person name="Sheridan J."/>
            <person name="Iwata A."/>
            <person name="Tuteja R."/>
            <person name="Penmetsa R.V."/>
            <person name="Wu W."/>
            <person name="Upadhyaya H.D."/>
            <person name="Yang S.P."/>
            <person name="Shah T."/>
            <person name="Saxena K.B."/>
            <person name="Michael T."/>
            <person name="McCombie W.R."/>
            <person name="Yang B."/>
            <person name="Zhang G."/>
            <person name="Yang H."/>
            <person name="Wang J."/>
            <person name="Spillane C."/>
            <person name="Cook D.R."/>
            <person name="May G.D."/>
            <person name="Xu X."/>
            <person name="Jackson S.A."/>
        </authorList>
    </citation>
    <scope>NUCLEOTIDE SEQUENCE [LARGE SCALE GENOMIC DNA]</scope>
    <source>
        <strain evidence="3">cv. Asha</strain>
    </source>
</reference>
<dbReference type="Proteomes" id="UP000075243">
    <property type="component" value="Chromosome 11"/>
</dbReference>
<dbReference type="Gramene" id="C.cajan_03265.t">
    <property type="protein sequence ID" value="C.cajan_03265.t.cds1"/>
    <property type="gene ID" value="C.cajan_03265"/>
</dbReference>
<protein>
    <recommendedName>
        <fullName evidence="4">Reverse transcriptase domain-containing protein</fullName>
    </recommendedName>
</protein>
<evidence type="ECO:0000313" key="3">
    <source>
        <dbReference type="Proteomes" id="UP000075243"/>
    </source>
</evidence>
<gene>
    <name evidence="2" type="ORF">KK1_003340</name>
</gene>
<organism evidence="2 3">
    <name type="scientific">Cajanus cajan</name>
    <name type="common">Pigeon pea</name>
    <name type="synonym">Cajanus indicus</name>
    <dbReference type="NCBI Taxonomy" id="3821"/>
    <lineage>
        <taxon>Eukaryota</taxon>
        <taxon>Viridiplantae</taxon>
        <taxon>Streptophyta</taxon>
        <taxon>Embryophyta</taxon>
        <taxon>Tracheophyta</taxon>
        <taxon>Spermatophyta</taxon>
        <taxon>Magnoliopsida</taxon>
        <taxon>eudicotyledons</taxon>
        <taxon>Gunneridae</taxon>
        <taxon>Pentapetalae</taxon>
        <taxon>rosids</taxon>
        <taxon>fabids</taxon>
        <taxon>Fabales</taxon>
        <taxon>Fabaceae</taxon>
        <taxon>Papilionoideae</taxon>
        <taxon>50 kb inversion clade</taxon>
        <taxon>NPAAA clade</taxon>
        <taxon>indigoferoid/millettioid clade</taxon>
        <taxon>Phaseoleae</taxon>
        <taxon>Cajanus</taxon>
    </lineage>
</organism>
<evidence type="ECO:0008006" key="4">
    <source>
        <dbReference type="Google" id="ProtNLM"/>
    </source>
</evidence>
<keyword evidence="1" id="KW-0472">Membrane</keyword>
<accession>A0A151SQM4</accession>
<evidence type="ECO:0000256" key="1">
    <source>
        <dbReference type="SAM" id="Phobius"/>
    </source>
</evidence>
<sequence>MERLALRINELVKDQTWNPISFSIGGLSLSYLMFANDILICYEAIKDRVSIVENTLSHSCVMLGLKINL</sequence>
<proteinExistence type="predicted"/>
<name>A0A151SQM4_CAJCA</name>
<keyword evidence="3" id="KW-1185">Reference proteome</keyword>
<dbReference type="AlphaFoldDB" id="A0A151SQM4"/>
<feature type="transmembrane region" description="Helical" evidence="1">
    <location>
        <begin position="20"/>
        <end position="42"/>
    </location>
</feature>
<keyword evidence="1" id="KW-0812">Transmembrane</keyword>
<evidence type="ECO:0000313" key="2">
    <source>
        <dbReference type="EMBL" id="KYP57085.1"/>
    </source>
</evidence>
<keyword evidence="1" id="KW-1133">Transmembrane helix</keyword>